<proteinExistence type="predicted"/>
<dbReference type="Pfam" id="PF13527">
    <property type="entry name" value="Acetyltransf_9"/>
    <property type="match status" value="1"/>
</dbReference>
<dbReference type="InterPro" id="IPR016181">
    <property type="entry name" value="Acyl_CoA_acyltransferase"/>
</dbReference>
<dbReference type="PROSITE" id="PS51186">
    <property type="entry name" value="GNAT"/>
    <property type="match status" value="1"/>
</dbReference>
<organism evidence="2">
    <name type="scientific">Spongospora subterranea</name>
    <dbReference type="NCBI Taxonomy" id="70186"/>
    <lineage>
        <taxon>Eukaryota</taxon>
        <taxon>Sar</taxon>
        <taxon>Rhizaria</taxon>
        <taxon>Endomyxa</taxon>
        <taxon>Phytomyxea</taxon>
        <taxon>Plasmodiophorida</taxon>
        <taxon>Plasmodiophoridae</taxon>
        <taxon>Spongospora</taxon>
    </lineage>
</organism>
<protein>
    <recommendedName>
        <fullName evidence="1">N-acetyltransferase domain-containing protein</fullName>
    </recommendedName>
</protein>
<sequence length="323" mass="36276">MDYKVIPLDHGQIPAFVDHCLEVFQSRASRSYFESHIYDDPESLSNLSSILVVITETGSIVAGLRVLRRRQYFHSSIRVTSGLAEVSTKSSHRKRGLASSLIAAAISGPLQAGSLALFHTNFSKLGDFYGGHGFRSIPHQYARFQLSNRSPVANIATSGPCGAMVELDLSSNAIAHDAMTLYDTVCRQYNGPVCRDLAYFQTWVVNRLRRVESIRVRAVFGDRLLGYVFGNQIDDDQVEIEELIVSGNDYDVAIQLLSAVSTPGQYLRLPLPILLDLQLSDQGVCIEQDHGFMYRPMPRCDDVSWERYFNHPDRNVFWTTDSF</sequence>
<dbReference type="EMBL" id="HACM01011485">
    <property type="protein sequence ID" value="CRZ11927.1"/>
    <property type="molecule type" value="Transcribed_RNA"/>
</dbReference>
<dbReference type="AlphaFoldDB" id="A0A0H5REF9"/>
<name>A0A0H5REF9_9EUKA</name>
<dbReference type="SUPFAM" id="SSF55729">
    <property type="entry name" value="Acyl-CoA N-acyltransferases (Nat)"/>
    <property type="match status" value="1"/>
</dbReference>
<dbReference type="InterPro" id="IPR000182">
    <property type="entry name" value="GNAT_dom"/>
</dbReference>
<dbReference type="GO" id="GO:0016747">
    <property type="term" value="F:acyltransferase activity, transferring groups other than amino-acyl groups"/>
    <property type="evidence" value="ECO:0007669"/>
    <property type="project" value="InterPro"/>
</dbReference>
<dbReference type="Gene3D" id="3.40.630.30">
    <property type="match status" value="1"/>
</dbReference>
<reference evidence="2" key="1">
    <citation type="submission" date="2015-04" db="EMBL/GenBank/DDBJ databases">
        <title>The genome sequence of the plant pathogenic Rhizarian Plasmodiophora brassicae reveals insights in its biotrophic life cycle and the origin of chitin synthesis.</title>
        <authorList>
            <person name="Schwelm A."/>
            <person name="Fogelqvist J."/>
            <person name="Knaust A."/>
            <person name="Julke S."/>
            <person name="Lilja T."/>
            <person name="Dhandapani V."/>
            <person name="Bonilla-Rosso G."/>
            <person name="Karlsson M."/>
            <person name="Shevchenko A."/>
            <person name="Choi S.R."/>
            <person name="Kim H.G."/>
            <person name="Park J.Y."/>
            <person name="Lim Y.P."/>
            <person name="Ludwig-Muller J."/>
            <person name="Dixelius C."/>
        </authorList>
    </citation>
    <scope>NUCLEOTIDE SEQUENCE</scope>
    <source>
        <tissue evidence="2">Potato root galls</tissue>
    </source>
</reference>
<feature type="domain" description="N-acetyltransferase" evidence="1">
    <location>
        <begin position="3"/>
        <end position="153"/>
    </location>
</feature>
<evidence type="ECO:0000313" key="2">
    <source>
        <dbReference type="EMBL" id="CRZ11927.1"/>
    </source>
</evidence>
<evidence type="ECO:0000259" key="1">
    <source>
        <dbReference type="PROSITE" id="PS51186"/>
    </source>
</evidence>
<accession>A0A0H5REF9</accession>